<sequence>MTFFKFTPPPAVLLTLLGGSAMAMPFAAGGGMDTPEIGACTFSCSSARSPILRAVLPISAPGRRSRGSASAAVCLGPDLGPRAVPVEGRVHRSLRPVEGLRDGLRQLWPCLTMADAMVQGHIPTEQMRLELNELPSPDVDAGERTVAAEEASRPLATSGEQAKLRSEHGLRHWELITPHPPQSTPQSSQQRLLAPSLPGLSSVVAAHVLVLAQSERDGECCSNRYDTSLCLLISSSFVVMIALIRRCVAVKKKMKKIIIAKVLEEIEACDALDDVVIDIGPVETFLKEILNEKPMRFSSEQLAACTRNYSSELGSGGYGVVYRGDLPNGLPVAVKVLKVSMNKKVQEAFMAEIGTIGRTYHVHLVRLYGFCFDMNTKALVYEFLENGSLEKYLYGEEDGKPAARLEWKTLHGIAVGTAKGIRYLHEECQQRIVHYDIKPANILLTGDFTPKVADFGLARLGERENTHMSLTGGGRGTPGYAAPELWMALPATEKCDVYSFGMVLFEILGRRRNFDPCHGESKEWFPRWAWERYEQGEIDRVVSCCSGRDGMVMEEADREKAEMMCKFQPAAKPTMSSVVRMLEGEMAIVPPVNPFHYVMDSSGSCSSSSALWSGSYQSSRDTTAGRNSELSVSPAANDIKYAAKSTDPIIEDVTRADAPPPFSLPLLLSIHAARSLSLTLSLSPSDWWGPPVGATLFHALPLLSLSFSPSSCHGHATRVTRDSDVRRAHERGRCGALPAAPRVLLTRHALGTLAFRAVRCAPRPPPYISPSRRQSNHRPLLFSPSQSAAASHRKRRREEGAEGRKEEATATRSTSPSSCKGEETPDHELHACYLNAKCRQAKEEQAEHRPPRHERASEPELAEQTPTAKTTKSPAPWPSPYLLEHNKAQRRNADETNARQITEVETDPTAVRREREQSTPEQRDAARRPVEAALEREALLTLAETTSSFSTARRRWRWRPRADEDVCRCKAERKIEIDAAPNRSSVSSHMVRKLDLRQGGNDDRIEAKGDPLEQRHIPGAWRQLDKLLSGRVAHEYVPCNAGDQNQSVAVQGYGESWDAIGTRPVFVGFIMYFRGTTTMDDELADEMSAGYGGAPCLADRFKTHKGLHRKAHQDLEQQHIIWNHAATADLQRH</sequence>
<evidence type="ECO:0000256" key="10">
    <source>
        <dbReference type="ARBA" id="ARBA00022989"/>
    </source>
</evidence>
<evidence type="ECO:0000256" key="2">
    <source>
        <dbReference type="ARBA" id="ARBA00012513"/>
    </source>
</evidence>
<feature type="compositionally biased region" description="Basic and acidic residues" evidence="16">
    <location>
        <begin position="797"/>
        <end position="809"/>
    </location>
</feature>
<organism evidence="19 20">
    <name type="scientific">Digitaria exilis</name>
    <dbReference type="NCBI Taxonomy" id="1010633"/>
    <lineage>
        <taxon>Eukaryota</taxon>
        <taxon>Viridiplantae</taxon>
        <taxon>Streptophyta</taxon>
        <taxon>Embryophyta</taxon>
        <taxon>Tracheophyta</taxon>
        <taxon>Spermatophyta</taxon>
        <taxon>Magnoliopsida</taxon>
        <taxon>Liliopsida</taxon>
        <taxon>Poales</taxon>
        <taxon>Poaceae</taxon>
        <taxon>PACMAD clade</taxon>
        <taxon>Panicoideae</taxon>
        <taxon>Panicodae</taxon>
        <taxon>Paniceae</taxon>
        <taxon>Anthephorinae</taxon>
        <taxon>Digitaria</taxon>
    </lineage>
</organism>
<feature type="chain" id="PRO_5032991093" description="non-specific serine/threonine protein kinase" evidence="17">
    <location>
        <begin position="24"/>
        <end position="1133"/>
    </location>
</feature>
<dbReference type="SMART" id="SM00220">
    <property type="entry name" value="S_TKc"/>
    <property type="match status" value="1"/>
</dbReference>
<dbReference type="EC" id="2.7.11.1" evidence="2"/>
<evidence type="ECO:0000256" key="1">
    <source>
        <dbReference type="ARBA" id="ARBA00004479"/>
    </source>
</evidence>
<comment type="catalytic activity">
    <reaction evidence="14">
        <text>L-seryl-[protein] + ATP = O-phospho-L-seryl-[protein] + ADP + H(+)</text>
        <dbReference type="Rhea" id="RHEA:17989"/>
        <dbReference type="Rhea" id="RHEA-COMP:9863"/>
        <dbReference type="Rhea" id="RHEA-COMP:11604"/>
        <dbReference type="ChEBI" id="CHEBI:15378"/>
        <dbReference type="ChEBI" id="CHEBI:29999"/>
        <dbReference type="ChEBI" id="CHEBI:30616"/>
        <dbReference type="ChEBI" id="CHEBI:83421"/>
        <dbReference type="ChEBI" id="CHEBI:456216"/>
        <dbReference type="EC" id="2.7.11.1"/>
    </reaction>
</comment>
<dbReference type="Pfam" id="PF07714">
    <property type="entry name" value="PK_Tyr_Ser-Thr"/>
    <property type="match status" value="1"/>
</dbReference>
<dbReference type="AlphaFoldDB" id="A0A835KR43"/>
<keyword evidence="4" id="KW-0808">Transferase</keyword>
<feature type="region of interest" description="Disordered" evidence="16">
    <location>
        <begin position="843"/>
        <end position="930"/>
    </location>
</feature>
<keyword evidence="5" id="KW-0812">Transmembrane</keyword>
<dbReference type="GO" id="GO:0016020">
    <property type="term" value="C:membrane"/>
    <property type="evidence" value="ECO:0007669"/>
    <property type="project" value="UniProtKB-SubCell"/>
</dbReference>
<feature type="compositionally biased region" description="Basic and acidic residues" evidence="16">
    <location>
        <begin position="843"/>
        <end position="858"/>
    </location>
</feature>
<evidence type="ECO:0000313" key="20">
    <source>
        <dbReference type="Proteomes" id="UP000636709"/>
    </source>
</evidence>
<evidence type="ECO:0000256" key="14">
    <source>
        <dbReference type="ARBA" id="ARBA00048679"/>
    </source>
</evidence>
<feature type="domain" description="Protein kinase" evidence="18">
    <location>
        <begin position="307"/>
        <end position="596"/>
    </location>
</feature>
<evidence type="ECO:0000256" key="16">
    <source>
        <dbReference type="SAM" id="MobiDB-lite"/>
    </source>
</evidence>
<feature type="compositionally biased region" description="Basic and acidic residues" evidence="16">
    <location>
        <begin position="141"/>
        <end position="152"/>
    </location>
</feature>
<keyword evidence="8" id="KW-0418">Kinase</keyword>
<dbReference type="InterPro" id="IPR008271">
    <property type="entry name" value="Ser/Thr_kinase_AS"/>
</dbReference>
<reference evidence="19" key="1">
    <citation type="submission" date="2020-07" db="EMBL/GenBank/DDBJ databases">
        <title>Genome sequence and genetic diversity analysis of an under-domesticated orphan crop, white fonio (Digitaria exilis).</title>
        <authorList>
            <person name="Bennetzen J.L."/>
            <person name="Chen S."/>
            <person name="Ma X."/>
            <person name="Wang X."/>
            <person name="Yssel A.E.J."/>
            <person name="Chaluvadi S.R."/>
            <person name="Johnson M."/>
            <person name="Gangashetty P."/>
            <person name="Hamidou F."/>
            <person name="Sanogo M.D."/>
            <person name="Zwaenepoel A."/>
            <person name="Wallace J."/>
            <person name="Van De Peer Y."/>
            <person name="Van Deynze A."/>
        </authorList>
    </citation>
    <scope>NUCLEOTIDE SEQUENCE</scope>
    <source>
        <tissue evidence="19">Leaves</tissue>
    </source>
</reference>
<feature type="region of interest" description="Disordered" evidence="16">
    <location>
        <begin position="765"/>
        <end position="825"/>
    </location>
</feature>
<evidence type="ECO:0000256" key="12">
    <source>
        <dbReference type="ARBA" id="ARBA00023180"/>
    </source>
</evidence>
<keyword evidence="9 15" id="KW-0067">ATP-binding</keyword>
<keyword evidence="10" id="KW-1133">Transmembrane helix</keyword>
<feature type="signal peptide" evidence="17">
    <location>
        <begin position="1"/>
        <end position="23"/>
    </location>
</feature>
<keyword evidence="11" id="KW-0472">Membrane</keyword>
<keyword evidence="6 17" id="KW-0732">Signal</keyword>
<evidence type="ECO:0000256" key="7">
    <source>
        <dbReference type="ARBA" id="ARBA00022741"/>
    </source>
</evidence>
<dbReference type="EMBL" id="JACEFO010000612">
    <property type="protein sequence ID" value="KAF8762763.1"/>
    <property type="molecule type" value="Genomic_DNA"/>
</dbReference>
<dbReference type="InterPro" id="IPR000719">
    <property type="entry name" value="Prot_kinase_dom"/>
</dbReference>
<keyword evidence="20" id="KW-1185">Reference proteome</keyword>
<dbReference type="PROSITE" id="PS50011">
    <property type="entry name" value="PROTEIN_KINASE_DOM"/>
    <property type="match status" value="1"/>
</dbReference>
<evidence type="ECO:0000259" key="18">
    <source>
        <dbReference type="PROSITE" id="PS50011"/>
    </source>
</evidence>
<dbReference type="GO" id="GO:0005524">
    <property type="term" value="F:ATP binding"/>
    <property type="evidence" value="ECO:0007669"/>
    <property type="project" value="UniProtKB-UniRule"/>
</dbReference>
<evidence type="ECO:0000256" key="9">
    <source>
        <dbReference type="ARBA" id="ARBA00022840"/>
    </source>
</evidence>
<accession>A0A835KR43</accession>
<evidence type="ECO:0000256" key="5">
    <source>
        <dbReference type="ARBA" id="ARBA00022692"/>
    </source>
</evidence>
<protein>
    <recommendedName>
        <fullName evidence="2">non-specific serine/threonine protein kinase</fullName>
        <ecNumber evidence="2">2.7.11.1</ecNumber>
    </recommendedName>
</protein>
<evidence type="ECO:0000313" key="19">
    <source>
        <dbReference type="EMBL" id="KAF8762763.1"/>
    </source>
</evidence>
<keyword evidence="3" id="KW-0723">Serine/threonine-protein kinase</keyword>
<proteinExistence type="predicted"/>
<feature type="compositionally biased region" description="Basic and acidic residues" evidence="16">
    <location>
        <begin position="884"/>
        <end position="897"/>
    </location>
</feature>
<evidence type="ECO:0000256" key="6">
    <source>
        <dbReference type="ARBA" id="ARBA00022729"/>
    </source>
</evidence>
<dbReference type="PANTHER" id="PTHR27009">
    <property type="entry name" value="RUST RESISTANCE KINASE LR10-RELATED"/>
    <property type="match status" value="1"/>
</dbReference>
<gene>
    <name evidence="19" type="ORF">HU200_009070</name>
</gene>
<dbReference type="PROSITE" id="PS00108">
    <property type="entry name" value="PROTEIN_KINASE_ST"/>
    <property type="match status" value="1"/>
</dbReference>
<dbReference type="Proteomes" id="UP000636709">
    <property type="component" value="Unassembled WGS sequence"/>
</dbReference>
<evidence type="ECO:0000256" key="17">
    <source>
        <dbReference type="SAM" id="SignalP"/>
    </source>
</evidence>
<comment type="subcellular location">
    <subcellularLocation>
        <location evidence="1">Membrane</location>
        <topology evidence="1">Single-pass type I membrane protein</topology>
    </subcellularLocation>
</comment>
<evidence type="ECO:0000256" key="3">
    <source>
        <dbReference type="ARBA" id="ARBA00022527"/>
    </source>
</evidence>
<evidence type="ECO:0000256" key="13">
    <source>
        <dbReference type="ARBA" id="ARBA00047899"/>
    </source>
</evidence>
<feature type="binding site" evidence="15">
    <location>
        <position position="335"/>
    </location>
    <ligand>
        <name>ATP</name>
        <dbReference type="ChEBI" id="CHEBI:30616"/>
    </ligand>
</feature>
<dbReference type="Gene3D" id="1.10.510.10">
    <property type="entry name" value="Transferase(Phosphotransferase) domain 1"/>
    <property type="match status" value="1"/>
</dbReference>
<keyword evidence="7 15" id="KW-0547">Nucleotide-binding</keyword>
<feature type="compositionally biased region" description="Low complexity" evidence="16">
    <location>
        <begin position="865"/>
        <end position="874"/>
    </location>
</feature>
<dbReference type="InterPro" id="IPR011009">
    <property type="entry name" value="Kinase-like_dom_sf"/>
</dbReference>
<dbReference type="GO" id="GO:0004674">
    <property type="term" value="F:protein serine/threonine kinase activity"/>
    <property type="evidence" value="ECO:0007669"/>
    <property type="project" value="UniProtKB-KW"/>
</dbReference>
<feature type="region of interest" description="Disordered" evidence="16">
    <location>
        <begin position="138"/>
        <end position="163"/>
    </location>
</feature>
<comment type="caution">
    <text evidence="19">The sequence shown here is derived from an EMBL/GenBank/DDBJ whole genome shotgun (WGS) entry which is preliminary data.</text>
</comment>
<evidence type="ECO:0000256" key="8">
    <source>
        <dbReference type="ARBA" id="ARBA00022777"/>
    </source>
</evidence>
<feature type="compositionally biased region" description="Basic and acidic residues" evidence="16">
    <location>
        <begin position="910"/>
        <end position="930"/>
    </location>
</feature>
<evidence type="ECO:0000256" key="11">
    <source>
        <dbReference type="ARBA" id="ARBA00023136"/>
    </source>
</evidence>
<name>A0A835KR43_9POAL</name>
<keyword evidence="12" id="KW-0325">Glycoprotein</keyword>
<dbReference type="SUPFAM" id="SSF56112">
    <property type="entry name" value="Protein kinase-like (PK-like)"/>
    <property type="match status" value="1"/>
</dbReference>
<dbReference type="InterPro" id="IPR045874">
    <property type="entry name" value="LRK10/LRL21-25-like"/>
</dbReference>
<dbReference type="FunFam" id="1.10.510.10:FF:001023">
    <property type="entry name" value="Os07g0541700 protein"/>
    <property type="match status" value="1"/>
</dbReference>
<comment type="catalytic activity">
    <reaction evidence="13">
        <text>L-threonyl-[protein] + ATP = O-phospho-L-threonyl-[protein] + ADP + H(+)</text>
        <dbReference type="Rhea" id="RHEA:46608"/>
        <dbReference type="Rhea" id="RHEA-COMP:11060"/>
        <dbReference type="Rhea" id="RHEA-COMP:11605"/>
        <dbReference type="ChEBI" id="CHEBI:15378"/>
        <dbReference type="ChEBI" id="CHEBI:30013"/>
        <dbReference type="ChEBI" id="CHEBI:30616"/>
        <dbReference type="ChEBI" id="CHEBI:61977"/>
        <dbReference type="ChEBI" id="CHEBI:456216"/>
        <dbReference type="EC" id="2.7.11.1"/>
    </reaction>
</comment>
<dbReference type="InterPro" id="IPR001245">
    <property type="entry name" value="Ser-Thr/Tyr_kinase_cat_dom"/>
</dbReference>
<evidence type="ECO:0000256" key="4">
    <source>
        <dbReference type="ARBA" id="ARBA00022679"/>
    </source>
</evidence>
<evidence type="ECO:0000256" key="15">
    <source>
        <dbReference type="PROSITE-ProRule" id="PRU10141"/>
    </source>
</evidence>
<dbReference type="Gene3D" id="3.30.200.20">
    <property type="entry name" value="Phosphorylase Kinase, domain 1"/>
    <property type="match status" value="1"/>
</dbReference>
<dbReference type="InterPro" id="IPR017441">
    <property type="entry name" value="Protein_kinase_ATP_BS"/>
</dbReference>
<dbReference type="PROSITE" id="PS00107">
    <property type="entry name" value="PROTEIN_KINASE_ATP"/>
    <property type="match status" value="1"/>
</dbReference>
<dbReference type="OrthoDB" id="4062651at2759"/>